<evidence type="ECO:0000313" key="4">
    <source>
        <dbReference type="Proteomes" id="UP000051681"/>
    </source>
</evidence>
<dbReference type="EMBL" id="CYSF01000005">
    <property type="protein sequence ID" value="CUH83417.1"/>
    <property type="molecule type" value="Genomic_DNA"/>
</dbReference>
<reference evidence="3 4" key="1">
    <citation type="submission" date="2015-09" db="EMBL/GenBank/DDBJ databases">
        <authorList>
            <consortium name="Swine Surveillance"/>
        </authorList>
    </citation>
    <scope>NUCLEOTIDE SEQUENCE [LARGE SCALE GENOMIC DNA]</scope>
    <source>
        <strain evidence="3 4">CECT 8383</strain>
    </source>
</reference>
<evidence type="ECO:0000256" key="1">
    <source>
        <dbReference type="SAM" id="Coils"/>
    </source>
</evidence>
<keyword evidence="1" id="KW-0175">Coiled coil</keyword>
<keyword evidence="4" id="KW-1185">Reference proteome</keyword>
<accession>A0A0P1GMR3</accession>
<evidence type="ECO:0000256" key="2">
    <source>
        <dbReference type="SAM" id="MobiDB-lite"/>
    </source>
</evidence>
<sequence>MILIRNAGKIGVNNKKGQRRMSDISEFERRISAALDQIARNVDVLSARPAEADGDSSEDLGAERAALEQALSDEKLANQQLEERLKALRLKLDKKDAEAELAHADLKAALAEMDGALRAMRESCEQLRASNTELREAHEAGISDGTAVNKGLAAELAALKADRQAEAAEAVAIAAALEPLVARAVQPAEEDQGEAPADEEASDA</sequence>
<dbReference type="Proteomes" id="UP000051681">
    <property type="component" value="Unassembled WGS sequence"/>
</dbReference>
<feature type="region of interest" description="Disordered" evidence="2">
    <location>
        <begin position="184"/>
        <end position="204"/>
    </location>
</feature>
<dbReference type="AlphaFoldDB" id="A0A0P1GMR3"/>
<evidence type="ECO:0000313" key="3">
    <source>
        <dbReference type="EMBL" id="CUH83417.1"/>
    </source>
</evidence>
<proteinExistence type="predicted"/>
<gene>
    <name evidence="3" type="ORF">TM5383_00605</name>
</gene>
<name>A0A0P1GMR3_9RHOB</name>
<organism evidence="3 4">
    <name type="scientific">Thalassovita mediterranea</name>
    <dbReference type="NCBI Taxonomy" id="340021"/>
    <lineage>
        <taxon>Bacteria</taxon>
        <taxon>Pseudomonadati</taxon>
        <taxon>Pseudomonadota</taxon>
        <taxon>Alphaproteobacteria</taxon>
        <taxon>Rhodobacterales</taxon>
        <taxon>Roseobacteraceae</taxon>
        <taxon>Thalassovita</taxon>
    </lineage>
</organism>
<feature type="coiled-coil region" evidence="1">
    <location>
        <begin position="64"/>
        <end position="169"/>
    </location>
</feature>
<evidence type="ECO:0008006" key="5">
    <source>
        <dbReference type="Google" id="ProtNLM"/>
    </source>
</evidence>
<feature type="compositionally biased region" description="Acidic residues" evidence="2">
    <location>
        <begin position="188"/>
        <end position="204"/>
    </location>
</feature>
<dbReference type="STRING" id="340021.TM5383_00605"/>
<protein>
    <recommendedName>
        <fullName evidence="5">Chromosome segregation protein SMC</fullName>
    </recommendedName>
</protein>